<protein>
    <submittedName>
        <fullName evidence="3">Uncharacterized protein</fullName>
    </submittedName>
</protein>
<dbReference type="EMBL" id="AP022870">
    <property type="protein sequence ID" value="BCB77713.1"/>
    <property type="molecule type" value="Genomic_DNA"/>
</dbReference>
<organism evidence="3 4">
    <name type="scientific">Phytohabitans flavus</name>
    <dbReference type="NCBI Taxonomy" id="1076124"/>
    <lineage>
        <taxon>Bacteria</taxon>
        <taxon>Bacillati</taxon>
        <taxon>Actinomycetota</taxon>
        <taxon>Actinomycetes</taxon>
        <taxon>Micromonosporales</taxon>
        <taxon>Micromonosporaceae</taxon>
    </lineage>
</organism>
<proteinExistence type="predicted"/>
<keyword evidence="2" id="KW-0732">Signal</keyword>
<feature type="region of interest" description="Disordered" evidence="1">
    <location>
        <begin position="254"/>
        <end position="354"/>
    </location>
</feature>
<feature type="signal peptide" evidence="2">
    <location>
        <begin position="1"/>
        <end position="38"/>
    </location>
</feature>
<evidence type="ECO:0000313" key="4">
    <source>
        <dbReference type="Proteomes" id="UP000502508"/>
    </source>
</evidence>
<keyword evidence="4" id="KW-1185">Reference proteome</keyword>
<evidence type="ECO:0000313" key="3">
    <source>
        <dbReference type="EMBL" id="BCB77713.1"/>
    </source>
</evidence>
<dbReference type="AlphaFoldDB" id="A0A6F8XV61"/>
<evidence type="ECO:0000256" key="1">
    <source>
        <dbReference type="SAM" id="MobiDB-lite"/>
    </source>
</evidence>
<sequence length="354" mass="37431">MRSLYKRLGLGRAGRRVATVTAAAAVAAAMLPGAVAQAAGTEFLQNPSFELPGSNAAQPTGWQTALLEGETSPFRLVTQTFNAAGQFPPPAPVPDGQFGLEVFWQVGSAMGVLGTGVKQTVNVPSANDLFFSYDAVQTFYADSRAVSWGGAVAEVEFTSGGQTNKLRYFNKGSRPDYSGVPTDSATTKYIIGQQFADNGIWVSSSRDLDADIAAKFGVSNFTITSVTVGNLQNRIATSPFSNMTSYFDDVELTKGGVNETPTDPEPRRTARRSAVSRAAASPRGASTRRSPCRVSSPASTTRSARTTTGRTRRTGASTSSRCRLTPTATRPPPRASSSGSSITRRRTSPVTWCG</sequence>
<accession>A0A6F8XV61</accession>
<evidence type="ECO:0000256" key="2">
    <source>
        <dbReference type="SAM" id="SignalP"/>
    </source>
</evidence>
<name>A0A6F8XV61_9ACTN</name>
<gene>
    <name evidence="3" type="ORF">Pflav_041230</name>
</gene>
<feature type="compositionally biased region" description="Low complexity" evidence="1">
    <location>
        <begin position="272"/>
        <end position="328"/>
    </location>
</feature>
<reference evidence="3 4" key="2">
    <citation type="submission" date="2020-03" db="EMBL/GenBank/DDBJ databases">
        <authorList>
            <person name="Ichikawa N."/>
            <person name="Kimura A."/>
            <person name="Kitahashi Y."/>
            <person name="Uohara A."/>
        </authorList>
    </citation>
    <scope>NUCLEOTIDE SEQUENCE [LARGE SCALE GENOMIC DNA]</scope>
    <source>
        <strain evidence="3 4">NBRC 107702</strain>
    </source>
</reference>
<reference evidence="3 4" key="1">
    <citation type="submission" date="2020-03" db="EMBL/GenBank/DDBJ databases">
        <title>Whole genome shotgun sequence of Phytohabitans flavus NBRC 107702.</title>
        <authorList>
            <person name="Komaki H."/>
            <person name="Tamura T."/>
        </authorList>
    </citation>
    <scope>NUCLEOTIDE SEQUENCE [LARGE SCALE GENOMIC DNA]</scope>
    <source>
        <strain evidence="3 4">NBRC 107702</strain>
    </source>
</reference>
<dbReference type="RefSeq" id="WP_232071638.1">
    <property type="nucleotide sequence ID" value="NZ_AP022870.1"/>
</dbReference>
<dbReference type="KEGG" id="pfla:Pflav_041230"/>
<dbReference type="Proteomes" id="UP000502508">
    <property type="component" value="Chromosome"/>
</dbReference>
<feature type="chain" id="PRO_5026319100" evidence="2">
    <location>
        <begin position="39"/>
        <end position="354"/>
    </location>
</feature>